<dbReference type="EMBL" id="JAGPNK010000001">
    <property type="protein sequence ID" value="KAH7329500.1"/>
    <property type="molecule type" value="Genomic_DNA"/>
</dbReference>
<dbReference type="SUPFAM" id="SSF109854">
    <property type="entry name" value="DinB/YfiT-like putative metalloenzymes"/>
    <property type="match status" value="1"/>
</dbReference>
<dbReference type="PANTHER" id="PTHR36922">
    <property type="entry name" value="BLL2446 PROTEIN"/>
    <property type="match status" value="1"/>
</dbReference>
<keyword evidence="2" id="KW-1185">Reference proteome</keyword>
<evidence type="ECO:0008006" key="3">
    <source>
        <dbReference type="Google" id="ProtNLM"/>
    </source>
</evidence>
<dbReference type="Pfam" id="PF09351">
    <property type="entry name" value="DUF1993"/>
    <property type="match status" value="1"/>
</dbReference>
<dbReference type="PANTHER" id="PTHR36922:SF1">
    <property type="entry name" value="DUF1993 DOMAIN-CONTAINING PROTEIN"/>
    <property type="match status" value="1"/>
</dbReference>
<dbReference type="InterPro" id="IPR034660">
    <property type="entry name" value="DinB/YfiT-like"/>
</dbReference>
<dbReference type="AlphaFoldDB" id="A0A8K0T646"/>
<evidence type="ECO:0000313" key="1">
    <source>
        <dbReference type="EMBL" id="KAH7329500.1"/>
    </source>
</evidence>
<evidence type="ECO:0000313" key="2">
    <source>
        <dbReference type="Proteomes" id="UP000813444"/>
    </source>
</evidence>
<proteinExistence type="predicted"/>
<accession>A0A8K0T646</accession>
<dbReference type="Gene3D" id="1.20.120.450">
    <property type="entry name" value="dinb family like domain"/>
    <property type="match status" value="1"/>
</dbReference>
<organism evidence="1 2">
    <name type="scientific">Stachybotrys elegans</name>
    <dbReference type="NCBI Taxonomy" id="80388"/>
    <lineage>
        <taxon>Eukaryota</taxon>
        <taxon>Fungi</taxon>
        <taxon>Dikarya</taxon>
        <taxon>Ascomycota</taxon>
        <taxon>Pezizomycotina</taxon>
        <taxon>Sordariomycetes</taxon>
        <taxon>Hypocreomycetidae</taxon>
        <taxon>Hypocreales</taxon>
        <taxon>Stachybotryaceae</taxon>
        <taxon>Stachybotrys</taxon>
    </lineage>
</organism>
<protein>
    <recommendedName>
        <fullName evidence="3">DUF1993 domain-containing protein</fullName>
    </recommendedName>
</protein>
<gene>
    <name evidence="1" type="ORF">B0I35DRAFT_448600</name>
</gene>
<reference evidence="1" key="1">
    <citation type="journal article" date="2021" name="Nat. Commun.">
        <title>Genetic determinants of endophytism in the Arabidopsis root mycobiome.</title>
        <authorList>
            <person name="Mesny F."/>
            <person name="Miyauchi S."/>
            <person name="Thiergart T."/>
            <person name="Pickel B."/>
            <person name="Atanasova L."/>
            <person name="Karlsson M."/>
            <person name="Huettel B."/>
            <person name="Barry K.W."/>
            <person name="Haridas S."/>
            <person name="Chen C."/>
            <person name="Bauer D."/>
            <person name="Andreopoulos W."/>
            <person name="Pangilinan J."/>
            <person name="LaButti K."/>
            <person name="Riley R."/>
            <person name="Lipzen A."/>
            <person name="Clum A."/>
            <person name="Drula E."/>
            <person name="Henrissat B."/>
            <person name="Kohler A."/>
            <person name="Grigoriev I.V."/>
            <person name="Martin F.M."/>
            <person name="Hacquard S."/>
        </authorList>
    </citation>
    <scope>NUCLEOTIDE SEQUENCE</scope>
    <source>
        <strain evidence="1">MPI-CAGE-CH-0235</strain>
    </source>
</reference>
<sequence length="184" mass="20718">MPSNIYLQLVPAWIRFLNNLSHFLDEGLKFAQEKGITEEELLTYKLADDMKGLRYRVQGTCDTIKFSLKRVGLLDEVPVDPDTEVTVQDLKGRIQKVLDLLNSVDPEAAAGRESEPLIMTTKFAGDLPFDTAQRYISEYALPWTHFHLTTAYGIMRNLGVPLGAGDYLKDVFPTLQETLKPAAK</sequence>
<dbReference type="InterPro" id="IPR018531">
    <property type="entry name" value="DUF1993"/>
</dbReference>
<dbReference type="OrthoDB" id="3724345at2759"/>
<name>A0A8K0T646_9HYPO</name>
<comment type="caution">
    <text evidence="1">The sequence shown here is derived from an EMBL/GenBank/DDBJ whole genome shotgun (WGS) entry which is preliminary data.</text>
</comment>
<dbReference type="Proteomes" id="UP000813444">
    <property type="component" value="Unassembled WGS sequence"/>
</dbReference>